<dbReference type="AlphaFoldDB" id="A0A7M7K1U2"/>
<evidence type="ECO:0000256" key="9">
    <source>
        <dbReference type="ARBA" id="ARBA00023163"/>
    </source>
</evidence>
<organism evidence="14 15">
    <name type="scientific">Varroa destructor</name>
    <name type="common">Honeybee mite</name>
    <dbReference type="NCBI Taxonomy" id="109461"/>
    <lineage>
        <taxon>Eukaryota</taxon>
        <taxon>Metazoa</taxon>
        <taxon>Ecdysozoa</taxon>
        <taxon>Arthropoda</taxon>
        <taxon>Chelicerata</taxon>
        <taxon>Arachnida</taxon>
        <taxon>Acari</taxon>
        <taxon>Parasitiformes</taxon>
        <taxon>Mesostigmata</taxon>
        <taxon>Gamasina</taxon>
        <taxon>Dermanyssoidea</taxon>
        <taxon>Varroidae</taxon>
        <taxon>Varroa</taxon>
    </lineage>
</organism>
<dbReference type="GO" id="GO:0000977">
    <property type="term" value="F:RNA polymerase II transcription regulatory region sequence-specific DNA binding"/>
    <property type="evidence" value="ECO:0007669"/>
    <property type="project" value="TreeGrafter"/>
</dbReference>
<feature type="domain" description="C2H2-type" evidence="13">
    <location>
        <begin position="297"/>
        <end position="324"/>
    </location>
</feature>
<evidence type="ECO:0000256" key="3">
    <source>
        <dbReference type="ARBA" id="ARBA00022723"/>
    </source>
</evidence>
<reference evidence="14" key="1">
    <citation type="submission" date="2021-01" db="UniProtKB">
        <authorList>
            <consortium name="EnsemblMetazoa"/>
        </authorList>
    </citation>
    <scope>IDENTIFICATION</scope>
</reference>
<evidence type="ECO:0000256" key="10">
    <source>
        <dbReference type="ARBA" id="ARBA00023242"/>
    </source>
</evidence>
<evidence type="ECO:0000256" key="1">
    <source>
        <dbReference type="ARBA" id="ARBA00004123"/>
    </source>
</evidence>
<dbReference type="InterPro" id="IPR036236">
    <property type="entry name" value="Znf_C2H2_sf"/>
</dbReference>
<dbReference type="PROSITE" id="PS00028">
    <property type="entry name" value="ZINC_FINGER_C2H2_1"/>
    <property type="match status" value="5"/>
</dbReference>
<dbReference type="EnsemblMetazoa" id="XM_022798600">
    <property type="protein sequence ID" value="XP_022654335"/>
    <property type="gene ID" value="LOC111247548"/>
</dbReference>
<dbReference type="EnsemblMetazoa" id="XM_022798598">
    <property type="protein sequence ID" value="XP_022654333"/>
    <property type="gene ID" value="LOC111247548"/>
</dbReference>
<evidence type="ECO:0000256" key="4">
    <source>
        <dbReference type="ARBA" id="ARBA00022737"/>
    </source>
</evidence>
<feature type="domain" description="C2H2-type" evidence="13">
    <location>
        <begin position="381"/>
        <end position="408"/>
    </location>
</feature>
<sequence length="482" mass="52532">MSPFDLGTSSSLPAPAAINLRRSRMDIAPSTAAALAQQPTDLSVVKRSPSSSPARPSPSPPSSSASPNPSAVAYFQQAMMSSLARLASGGQNPLLPFPLGSLGPSYQALFLSQARQAAVSQLASTTPALHVGRTTHAPIGHKSLTPSVSSSTPTSERSTLTSSMSSPSSASSRRKFDFARLAESATTEDPRLAALAQSGLKQPAVKRPTPIPARGSALHLPPHAIPRATAAAAIGVPPYAQGTPRLPGFPFAGMRPETRPPPPPGRPPFGVPPHSAAMMFERKPRGPRTSSRPKKEFICKFCQRRFTKSYNLLIHERTHTDERPYICDICHKAFRRQDHLRDHRYIHSKEKPFKCTECGKGFCQSRTLAVHRILHMEDSPHKCPKCGRSFNQRSNLKTHLLTHTNIKPYTCAHCGKEFRRNCDLRRHNLIHTLGIPEGPELDKAYSMLPPEMSPERAELLSSPEPSHEDADAPEEADLDVEN</sequence>
<keyword evidence="2" id="KW-0217">Developmental protein</keyword>
<comment type="subcellular location">
    <subcellularLocation>
        <location evidence="1">Nucleus</location>
    </subcellularLocation>
</comment>
<dbReference type="Proteomes" id="UP000594260">
    <property type="component" value="Unplaced"/>
</dbReference>
<keyword evidence="5 11" id="KW-0863">Zinc-finger</keyword>
<name>A0A7M7K1U2_VARDE</name>
<evidence type="ECO:0000259" key="13">
    <source>
        <dbReference type="PROSITE" id="PS50157"/>
    </source>
</evidence>
<dbReference type="FunFam" id="3.30.160.60:FF:000958">
    <property type="entry name" value="Odd skipped"/>
    <property type="match status" value="1"/>
</dbReference>
<feature type="domain" description="C2H2-type" evidence="13">
    <location>
        <begin position="409"/>
        <end position="436"/>
    </location>
</feature>
<dbReference type="FunFam" id="3.30.160.60:FF:000311">
    <property type="entry name" value="protein odd-skipped-related 2 isoform X1"/>
    <property type="match status" value="1"/>
</dbReference>
<evidence type="ECO:0000256" key="5">
    <source>
        <dbReference type="ARBA" id="ARBA00022771"/>
    </source>
</evidence>
<dbReference type="FunFam" id="3.30.160.60:FF:000318">
    <property type="entry name" value="Odd-skipped-related transciption factor 2"/>
    <property type="match status" value="1"/>
</dbReference>
<dbReference type="RefSeq" id="XP_022654333.1">
    <property type="nucleotide sequence ID" value="XM_022798598.1"/>
</dbReference>
<feature type="compositionally biased region" description="Low complexity" evidence="12">
    <location>
        <begin position="143"/>
        <end position="171"/>
    </location>
</feature>
<dbReference type="FunFam" id="3.30.160.60:FF:000254">
    <property type="entry name" value="Odd-skipped related transciption factor 1"/>
    <property type="match status" value="1"/>
</dbReference>
<dbReference type="GO" id="GO:0000981">
    <property type="term" value="F:DNA-binding transcription factor activity, RNA polymerase II-specific"/>
    <property type="evidence" value="ECO:0007669"/>
    <property type="project" value="TreeGrafter"/>
</dbReference>
<evidence type="ECO:0000256" key="7">
    <source>
        <dbReference type="ARBA" id="ARBA00022833"/>
    </source>
</evidence>
<dbReference type="RefSeq" id="XP_022654335.1">
    <property type="nucleotide sequence ID" value="XM_022798600.1"/>
</dbReference>
<dbReference type="InterPro" id="IPR013087">
    <property type="entry name" value="Znf_C2H2_type"/>
</dbReference>
<dbReference type="Gene3D" id="3.30.160.60">
    <property type="entry name" value="Classic Zinc Finger"/>
    <property type="match status" value="5"/>
</dbReference>
<feature type="region of interest" description="Disordered" evidence="12">
    <location>
        <begin position="32"/>
        <end position="69"/>
    </location>
</feature>
<dbReference type="SUPFAM" id="SSF57667">
    <property type="entry name" value="beta-beta-alpha zinc fingers"/>
    <property type="match status" value="3"/>
</dbReference>
<feature type="compositionally biased region" description="Acidic residues" evidence="12">
    <location>
        <begin position="471"/>
        <end position="482"/>
    </location>
</feature>
<dbReference type="PANTHER" id="PTHR14196">
    <property type="entry name" value="ODD-SKIPPED - RELATED"/>
    <property type="match status" value="1"/>
</dbReference>
<keyword evidence="3" id="KW-0479">Metal-binding</keyword>
<dbReference type="InterPro" id="IPR050717">
    <property type="entry name" value="C2H2-ZF_Transcription_Reg"/>
</dbReference>
<feature type="region of interest" description="Disordered" evidence="12">
    <location>
        <begin position="135"/>
        <end position="174"/>
    </location>
</feature>
<dbReference type="EnsemblMetazoa" id="XM_022798599">
    <property type="protein sequence ID" value="XP_022654334"/>
    <property type="gene ID" value="LOC111247548"/>
</dbReference>
<proteinExistence type="predicted"/>
<evidence type="ECO:0000256" key="12">
    <source>
        <dbReference type="SAM" id="MobiDB-lite"/>
    </source>
</evidence>
<feature type="compositionally biased region" description="Pro residues" evidence="12">
    <location>
        <begin position="259"/>
        <end position="271"/>
    </location>
</feature>
<dbReference type="PROSITE" id="PS50157">
    <property type="entry name" value="ZINC_FINGER_C2H2_2"/>
    <property type="match status" value="5"/>
</dbReference>
<evidence type="ECO:0000313" key="15">
    <source>
        <dbReference type="Proteomes" id="UP000594260"/>
    </source>
</evidence>
<dbReference type="RefSeq" id="XP_022654334.1">
    <property type="nucleotide sequence ID" value="XM_022798599.1"/>
</dbReference>
<accession>A0A7M7K1U2</accession>
<evidence type="ECO:0000256" key="8">
    <source>
        <dbReference type="ARBA" id="ARBA00023015"/>
    </source>
</evidence>
<dbReference type="Pfam" id="PF13912">
    <property type="entry name" value="zf-C2H2_6"/>
    <property type="match status" value="1"/>
</dbReference>
<keyword evidence="8" id="KW-0805">Transcription regulation</keyword>
<evidence type="ECO:0000256" key="6">
    <source>
        <dbReference type="ARBA" id="ARBA00022788"/>
    </source>
</evidence>
<keyword evidence="4" id="KW-0677">Repeat</keyword>
<dbReference type="InParanoid" id="A0A7M7K1U2"/>
<feature type="domain" description="C2H2-type" evidence="13">
    <location>
        <begin position="353"/>
        <end position="380"/>
    </location>
</feature>
<feature type="region of interest" description="Disordered" evidence="12">
    <location>
        <begin position="255"/>
        <end position="276"/>
    </location>
</feature>
<keyword evidence="10" id="KW-0539">Nucleus</keyword>
<dbReference type="GeneID" id="111247548"/>
<dbReference type="FunFam" id="3.30.160.60:FF:000671">
    <property type="entry name" value="Zinc finger protein 26"/>
    <property type="match status" value="1"/>
</dbReference>
<keyword evidence="7" id="KW-0862">Zinc</keyword>
<evidence type="ECO:0000256" key="2">
    <source>
        <dbReference type="ARBA" id="ARBA00022473"/>
    </source>
</evidence>
<dbReference type="Pfam" id="PF00096">
    <property type="entry name" value="zf-C2H2"/>
    <property type="match status" value="4"/>
</dbReference>
<keyword evidence="15" id="KW-1185">Reference proteome</keyword>
<protein>
    <recommendedName>
        <fullName evidence="13">C2H2-type domain-containing protein</fullName>
    </recommendedName>
</protein>
<dbReference type="OrthoDB" id="9451254at2759"/>
<dbReference type="GO" id="GO:0007366">
    <property type="term" value="P:periodic partitioning by pair rule gene"/>
    <property type="evidence" value="ECO:0007669"/>
    <property type="project" value="UniProtKB-KW"/>
</dbReference>
<evidence type="ECO:0000256" key="11">
    <source>
        <dbReference type="PROSITE-ProRule" id="PRU00042"/>
    </source>
</evidence>
<keyword evidence="6" id="KW-0562">Pair-rule protein</keyword>
<evidence type="ECO:0000313" key="14">
    <source>
        <dbReference type="EnsemblMetazoa" id="XP_022654334"/>
    </source>
</evidence>
<keyword evidence="9" id="KW-0804">Transcription</keyword>
<dbReference type="GO" id="GO:0005634">
    <property type="term" value="C:nucleus"/>
    <property type="evidence" value="ECO:0007669"/>
    <property type="project" value="UniProtKB-SubCell"/>
</dbReference>
<dbReference type="GO" id="GO:0008270">
    <property type="term" value="F:zinc ion binding"/>
    <property type="evidence" value="ECO:0007669"/>
    <property type="project" value="UniProtKB-KW"/>
</dbReference>
<dbReference type="SMART" id="SM00355">
    <property type="entry name" value="ZnF_C2H2"/>
    <property type="match status" value="5"/>
</dbReference>
<dbReference type="OMA" id="PSNIRTH"/>
<dbReference type="KEGG" id="vde:111247548"/>
<feature type="region of interest" description="Disordered" evidence="12">
    <location>
        <begin position="444"/>
        <end position="482"/>
    </location>
</feature>
<feature type="domain" description="C2H2-type" evidence="13">
    <location>
        <begin position="325"/>
        <end position="352"/>
    </location>
</feature>
<dbReference type="PANTHER" id="PTHR14196:SF0">
    <property type="entry name" value="PROTEIN BOWEL"/>
    <property type="match status" value="1"/>
</dbReference>